<evidence type="ECO:0000256" key="3">
    <source>
        <dbReference type="ARBA" id="ARBA00022723"/>
    </source>
</evidence>
<name>A0A6J4RXM3_9ACTN</name>
<keyword evidence="3" id="KW-0479">Metal-binding</keyword>
<evidence type="ECO:0000313" key="9">
    <source>
        <dbReference type="EMBL" id="CAA9484444.1"/>
    </source>
</evidence>
<feature type="domain" description="Nudix hydrolase" evidence="8">
    <location>
        <begin position="22"/>
        <end position="159"/>
    </location>
</feature>
<reference evidence="9" key="1">
    <citation type="submission" date="2020-02" db="EMBL/GenBank/DDBJ databases">
        <authorList>
            <person name="Meier V. D."/>
        </authorList>
    </citation>
    <scope>NUCLEOTIDE SEQUENCE</scope>
    <source>
        <strain evidence="9">AVDCRST_MAG45</strain>
    </source>
</reference>
<dbReference type="EMBL" id="CADCVU010000032">
    <property type="protein sequence ID" value="CAA9484444.1"/>
    <property type="molecule type" value="Genomic_DNA"/>
</dbReference>
<dbReference type="GO" id="GO:0016818">
    <property type="term" value="F:hydrolase activity, acting on acid anhydrides, in phosphorus-containing anhydrides"/>
    <property type="evidence" value="ECO:0007669"/>
    <property type="project" value="InterPro"/>
</dbReference>
<dbReference type="SUPFAM" id="SSF55811">
    <property type="entry name" value="Nudix"/>
    <property type="match status" value="1"/>
</dbReference>
<feature type="region of interest" description="Disordered" evidence="7">
    <location>
        <begin position="1"/>
        <end position="27"/>
    </location>
</feature>
<keyword evidence="5" id="KW-0460">Magnesium</keyword>
<evidence type="ECO:0000256" key="1">
    <source>
        <dbReference type="ARBA" id="ARBA00001936"/>
    </source>
</evidence>
<dbReference type="InterPro" id="IPR015797">
    <property type="entry name" value="NUDIX_hydrolase-like_dom_sf"/>
</dbReference>
<evidence type="ECO:0000256" key="2">
    <source>
        <dbReference type="ARBA" id="ARBA00001946"/>
    </source>
</evidence>
<evidence type="ECO:0000256" key="5">
    <source>
        <dbReference type="ARBA" id="ARBA00022842"/>
    </source>
</evidence>
<keyword evidence="6" id="KW-0464">Manganese</keyword>
<organism evidence="9">
    <name type="scientific">uncultured Solirubrobacterales bacterium</name>
    <dbReference type="NCBI Taxonomy" id="768556"/>
    <lineage>
        <taxon>Bacteria</taxon>
        <taxon>Bacillati</taxon>
        <taxon>Actinomycetota</taxon>
        <taxon>Thermoleophilia</taxon>
        <taxon>Solirubrobacterales</taxon>
        <taxon>environmental samples</taxon>
    </lineage>
</organism>
<sequence length="208" mass="22313">MHPEGELRPAPLEELADGQATTARPASSAIVMRDAAAGPEVLLVQRNPEARFMGGAWVFPGGGVKPEDASPAATARRELEEEAGVRLGADEELAPFSRWITPLEVKVRFDTWFFLARAPAGSEGAPDGSETVDLRWLRPADALEAGRRSELALVFPTIKHLEELAEIGSVADGLERARAREVRPVLPRLVGEGSGTRVLMPGDAGYQS</sequence>
<evidence type="ECO:0000259" key="8">
    <source>
        <dbReference type="PROSITE" id="PS51462"/>
    </source>
</evidence>
<dbReference type="GO" id="GO:0046872">
    <property type="term" value="F:metal ion binding"/>
    <property type="evidence" value="ECO:0007669"/>
    <property type="project" value="UniProtKB-KW"/>
</dbReference>
<dbReference type="PANTHER" id="PTHR12318">
    <property type="entry name" value="TESTOSTERONE-REGULATED PROTEIN RP2"/>
    <property type="match status" value="1"/>
</dbReference>
<evidence type="ECO:0000256" key="4">
    <source>
        <dbReference type="ARBA" id="ARBA00022801"/>
    </source>
</evidence>
<dbReference type="InterPro" id="IPR000086">
    <property type="entry name" value="NUDIX_hydrolase_dom"/>
</dbReference>
<dbReference type="PROSITE" id="PS51462">
    <property type="entry name" value="NUDIX"/>
    <property type="match status" value="1"/>
</dbReference>
<dbReference type="InterPro" id="IPR039121">
    <property type="entry name" value="NUDT19"/>
</dbReference>
<dbReference type="CDD" id="cd18870">
    <property type="entry name" value="NUDIX_AcylCoAdiphos_Nudt19"/>
    <property type="match status" value="1"/>
</dbReference>
<evidence type="ECO:0000256" key="7">
    <source>
        <dbReference type="SAM" id="MobiDB-lite"/>
    </source>
</evidence>
<accession>A0A6J4RXM3</accession>
<protein>
    <recommendedName>
        <fullName evidence="8">Nudix hydrolase domain-containing protein</fullName>
    </recommendedName>
</protein>
<dbReference type="Pfam" id="PF00293">
    <property type="entry name" value="NUDIX"/>
    <property type="match status" value="1"/>
</dbReference>
<dbReference type="Gene3D" id="3.90.79.10">
    <property type="entry name" value="Nucleoside Triphosphate Pyrophosphohydrolase"/>
    <property type="match status" value="2"/>
</dbReference>
<keyword evidence="4" id="KW-0378">Hydrolase</keyword>
<proteinExistence type="predicted"/>
<comment type="cofactor">
    <cofactor evidence="1">
        <name>Mn(2+)</name>
        <dbReference type="ChEBI" id="CHEBI:29035"/>
    </cofactor>
</comment>
<comment type="cofactor">
    <cofactor evidence="2">
        <name>Mg(2+)</name>
        <dbReference type="ChEBI" id="CHEBI:18420"/>
    </cofactor>
</comment>
<gene>
    <name evidence="9" type="ORF">AVDCRST_MAG45-364</name>
</gene>
<dbReference type="PANTHER" id="PTHR12318:SF0">
    <property type="entry name" value="ACYL-COENZYME A DIPHOSPHATASE NUDT19"/>
    <property type="match status" value="1"/>
</dbReference>
<dbReference type="AlphaFoldDB" id="A0A6J4RXM3"/>
<evidence type="ECO:0000256" key="6">
    <source>
        <dbReference type="ARBA" id="ARBA00023211"/>
    </source>
</evidence>